<keyword evidence="2" id="KW-1185">Reference proteome</keyword>
<comment type="caution">
    <text evidence="1">The sequence shown here is derived from an EMBL/GenBank/DDBJ whole genome shotgun (WGS) entry which is preliminary data.</text>
</comment>
<evidence type="ECO:0000313" key="1">
    <source>
        <dbReference type="EMBL" id="KAI0091493.1"/>
    </source>
</evidence>
<proteinExistence type="predicted"/>
<accession>A0ACB8UB78</accession>
<reference evidence="1" key="1">
    <citation type="journal article" date="2021" name="Environ. Microbiol.">
        <title>Gene family expansions and transcriptome signatures uncover fungal adaptations to wood decay.</title>
        <authorList>
            <person name="Hage H."/>
            <person name="Miyauchi S."/>
            <person name="Viragh M."/>
            <person name="Drula E."/>
            <person name="Min B."/>
            <person name="Chaduli D."/>
            <person name="Navarro D."/>
            <person name="Favel A."/>
            <person name="Norest M."/>
            <person name="Lesage-Meessen L."/>
            <person name="Balint B."/>
            <person name="Merenyi Z."/>
            <person name="de Eugenio L."/>
            <person name="Morin E."/>
            <person name="Martinez A.T."/>
            <person name="Baldrian P."/>
            <person name="Stursova M."/>
            <person name="Martinez M.J."/>
            <person name="Novotny C."/>
            <person name="Magnuson J.K."/>
            <person name="Spatafora J.W."/>
            <person name="Maurice S."/>
            <person name="Pangilinan J."/>
            <person name="Andreopoulos W."/>
            <person name="LaButti K."/>
            <person name="Hundley H."/>
            <person name="Na H."/>
            <person name="Kuo A."/>
            <person name="Barry K."/>
            <person name="Lipzen A."/>
            <person name="Henrissat B."/>
            <person name="Riley R."/>
            <person name="Ahrendt S."/>
            <person name="Nagy L.G."/>
            <person name="Grigoriev I.V."/>
            <person name="Martin F."/>
            <person name="Rosso M.N."/>
        </authorList>
    </citation>
    <scope>NUCLEOTIDE SEQUENCE</scope>
    <source>
        <strain evidence="1">CBS 384.51</strain>
    </source>
</reference>
<organism evidence="1 2">
    <name type="scientific">Irpex rosettiformis</name>
    <dbReference type="NCBI Taxonomy" id="378272"/>
    <lineage>
        <taxon>Eukaryota</taxon>
        <taxon>Fungi</taxon>
        <taxon>Dikarya</taxon>
        <taxon>Basidiomycota</taxon>
        <taxon>Agaricomycotina</taxon>
        <taxon>Agaricomycetes</taxon>
        <taxon>Polyporales</taxon>
        <taxon>Irpicaceae</taxon>
        <taxon>Irpex</taxon>
    </lineage>
</organism>
<evidence type="ECO:0000313" key="2">
    <source>
        <dbReference type="Proteomes" id="UP001055072"/>
    </source>
</evidence>
<dbReference type="EMBL" id="MU274905">
    <property type="protein sequence ID" value="KAI0091493.1"/>
    <property type="molecule type" value="Genomic_DNA"/>
</dbReference>
<gene>
    <name evidence="1" type="ORF">BDY19DRAFT_904154</name>
</gene>
<protein>
    <submittedName>
        <fullName evidence="1">Uncharacterized protein</fullName>
    </submittedName>
</protein>
<dbReference type="Proteomes" id="UP001055072">
    <property type="component" value="Unassembled WGS sequence"/>
</dbReference>
<name>A0ACB8UB78_9APHY</name>
<sequence>MDKIPPNATVTTQTVVAVGDTDQLGLPPPVQQAPSISSRKTMKKTRIDSGIKKNLRVHWDRLLRKMGNGTAPSSSSAFDESTAGESSGYQRPTRVEDVDEPVDEVVVDREWAEELKSTSATHSDHGGTPERGTGSNAMGGTSTDRDSLAMHTDGFWGLWTPLIWLRWRLWPLVLGFFLTEFLDKKSEEHYNKENWFLRKSLAIWSACFYILNWTLAVIVTPRPTVLPDTIFYYVLTPVFTFPLVLMVILDFPRDRPVIYQVFLGLSTWGWGIYQDKPGLYSCQGKDFLSTFYYTTALQTIALFGLKMHRFSGLVGMITFAVVGGILVIPDRRQFTRYIVNFIVFQLFLLYVHYMRENAERRLYTLRDQLKIQFRATQKAQVNERKAADSKRRLTSYVFHEVRVPLNTALLAVQNMDASGTVAKAQEIEFKALEGSLSMMSKVLNDVLDFNRMDSGRFESVLRPYAFHKVMRSLFVPLQLATDARGLTFVTDLDKSIDDVARRALYEALDGLTEQEIDKRMALDEDGIVVGDETRLRQIITNLASNACKFTPHGGSLTIKTRLVLPIRPVRSVSSSVKGANKLPMTPGTIDTTTSFTDTPKSEYDEQQLSAARLDQHNSIHNKAPPIECIVVRIEVTDTGCGIRRKDMVQSKLFSAFNQTEMGRQQGGKGTGLGLALVRQIVKLSGGRLGVQSKVNEGSTFWVEIPLGVGAKAVPGLVAVQTPDGSQDTSDMSFSELMNSPFAPSKDDTPPAQVLNVGTRTSSALHSIMEQGGLVELSAKRGDNSLVLTRTIGDPLTGTDAFPQSVNEEASPTSANQELPNSTLQNYDGVRPNFLKLPAPRDFSLQRINSSVDESPHSTVIVHTPGNPSPPTSPGHEPGLKVLVVDDDPLTRKLMSRMLTRIGCRVSTAENGEMALEMILGMTTQTRVTPSSEEAGYGGGFSNDGAGTVSSARISTGSEEYKYAIVFLDNQMPVMSGLEAVAKLRELKRHDFVIGVTGNALLSDQHEYLEAGVDHVLTKPVYEKSLRAMLAIAEERRKQGTPRSEAPADMTHVSAS</sequence>